<dbReference type="OrthoDB" id="6612291at2759"/>
<dbReference type="Gene3D" id="1.20.1250.20">
    <property type="entry name" value="MFS general substrate transporter like domains"/>
    <property type="match status" value="1"/>
</dbReference>
<keyword evidence="4 8" id="KW-0812">Transmembrane</keyword>
<dbReference type="InterPro" id="IPR036259">
    <property type="entry name" value="MFS_trans_sf"/>
</dbReference>
<dbReference type="InterPro" id="IPR003663">
    <property type="entry name" value="Sugar/inositol_transpt"/>
</dbReference>
<protein>
    <recommendedName>
        <fullName evidence="9">Major facilitator superfamily (MFS) profile domain-containing protein</fullName>
    </recommendedName>
</protein>
<evidence type="ECO:0000256" key="7">
    <source>
        <dbReference type="RuleBase" id="RU003346"/>
    </source>
</evidence>
<comment type="similarity">
    <text evidence="2 7">Belongs to the major facilitator superfamily. Sugar transporter (TC 2.A.1.1) family.</text>
</comment>
<evidence type="ECO:0000313" key="10">
    <source>
        <dbReference type="EMBL" id="KIV99762.1"/>
    </source>
</evidence>
<feature type="transmembrane region" description="Helical" evidence="8">
    <location>
        <begin position="412"/>
        <end position="430"/>
    </location>
</feature>
<dbReference type="InterPro" id="IPR005828">
    <property type="entry name" value="MFS_sugar_transport-like"/>
</dbReference>
<dbReference type="InterPro" id="IPR020846">
    <property type="entry name" value="MFS_dom"/>
</dbReference>
<accession>A0A0D1ZZ99</accession>
<dbReference type="InParanoid" id="A0A0D1ZZ99"/>
<dbReference type="Pfam" id="PF00083">
    <property type="entry name" value="Sugar_tr"/>
    <property type="match status" value="1"/>
</dbReference>
<feature type="transmembrane region" description="Helical" evidence="8">
    <location>
        <begin position="123"/>
        <end position="141"/>
    </location>
</feature>
<evidence type="ECO:0000256" key="3">
    <source>
        <dbReference type="ARBA" id="ARBA00022448"/>
    </source>
</evidence>
<feature type="transmembrane region" description="Helical" evidence="8">
    <location>
        <begin position="318"/>
        <end position="335"/>
    </location>
</feature>
<name>A0A0D1ZZ99_9PEZI</name>
<proteinExistence type="inferred from homology"/>
<evidence type="ECO:0000256" key="8">
    <source>
        <dbReference type="SAM" id="Phobius"/>
    </source>
</evidence>
<dbReference type="InterPro" id="IPR005829">
    <property type="entry name" value="Sugar_transporter_CS"/>
</dbReference>
<sequence>MTSEHGERQFSWYNFWISFLVSLGQLAFGYPASIIGATLGEPPFLVYMDLLDPVTGEMKPNADSIIGAFNGVFQAGAFFGILFVAGIMDRYGRKAGVVFCCFFSIVGGTLLCASQHYGMFIAARFFAGMGSWGFLAVTPTYSAELAPPKIRGLFVGLNGVMIALGYGLASYMGMAFYYAHVPAAKWRGPLGLALLFPLIMLAIMPFVPESPRFLLMRGRVDEARDIVLKLHSIPGDVENEFARSEFYQMSKQAELDRTVEVTWWEMFSKKAYRKRTALAMGFAFVGQSTAVLVINNYGPTLYGKLGYGTEDQLRLQCGWITVGVIFNAVGAFIMDKIGRKPLMIFGVAGCCVFLCIEAAMVAEYAEAGTNKAGLAMGVAAFYLFLAVYSVGIDVAGVTFYSELFPNNMRAKGICLSMATIAITDLVYLQATATAFAHIGWKFYLLFIIISGLGALLFAFLLPETKGIPLEEMAKLFGDDEHIAVYASQLHVDHTTHELVYDEKNGLHHVATEAGEKVGRPAHTEQV</sequence>
<evidence type="ECO:0000256" key="5">
    <source>
        <dbReference type="ARBA" id="ARBA00022989"/>
    </source>
</evidence>
<comment type="subcellular location">
    <subcellularLocation>
        <location evidence="1">Membrane</location>
        <topology evidence="1">Multi-pass membrane protein</topology>
    </subcellularLocation>
</comment>
<keyword evidence="6 8" id="KW-0472">Membrane</keyword>
<feature type="transmembrane region" description="Helical" evidence="8">
    <location>
        <begin position="442"/>
        <end position="462"/>
    </location>
</feature>
<evidence type="ECO:0000256" key="4">
    <source>
        <dbReference type="ARBA" id="ARBA00022692"/>
    </source>
</evidence>
<dbReference type="NCBIfam" id="TIGR00879">
    <property type="entry name" value="SP"/>
    <property type="match status" value="1"/>
</dbReference>
<feature type="transmembrane region" description="Helical" evidence="8">
    <location>
        <begin position="276"/>
        <end position="298"/>
    </location>
</feature>
<keyword evidence="11" id="KW-1185">Reference proteome</keyword>
<feature type="transmembrane region" description="Helical" evidence="8">
    <location>
        <begin position="12"/>
        <end position="39"/>
    </location>
</feature>
<feature type="domain" description="Major facilitator superfamily (MFS) profile" evidence="9">
    <location>
        <begin position="17"/>
        <end position="465"/>
    </location>
</feature>
<evidence type="ECO:0000256" key="1">
    <source>
        <dbReference type="ARBA" id="ARBA00004141"/>
    </source>
</evidence>
<feature type="transmembrane region" description="Helical" evidence="8">
    <location>
        <begin position="65"/>
        <end position="88"/>
    </location>
</feature>
<dbReference type="Proteomes" id="UP000053259">
    <property type="component" value="Unassembled WGS sequence"/>
</dbReference>
<evidence type="ECO:0000256" key="2">
    <source>
        <dbReference type="ARBA" id="ARBA00010992"/>
    </source>
</evidence>
<dbReference type="GeneID" id="27316541"/>
<gene>
    <name evidence="10" type="ORF">PV09_08568</name>
</gene>
<dbReference type="SUPFAM" id="SSF103473">
    <property type="entry name" value="MFS general substrate transporter"/>
    <property type="match status" value="1"/>
</dbReference>
<dbReference type="GO" id="GO:0016020">
    <property type="term" value="C:membrane"/>
    <property type="evidence" value="ECO:0007669"/>
    <property type="project" value="UniProtKB-SubCell"/>
</dbReference>
<dbReference type="GO" id="GO:0005351">
    <property type="term" value="F:carbohydrate:proton symporter activity"/>
    <property type="evidence" value="ECO:0007669"/>
    <property type="project" value="TreeGrafter"/>
</dbReference>
<dbReference type="PROSITE" id="PS00216">
    <property type="entry name" value="SUGAR_TRANSPORT_1"/>
    <property type="match status" value="1"/>
</dbReference>
<keyword evidence="5 8" id="KW-1133">Transmembrane helix</keyword>
<organism evidence="10 11">
    <name type="scientific">Verruconis gallopava</name>
    <dbReference type="NCBI Taxonomy" id="253628"/>
    <lineage>
        <taxon>Eukaryota</taxon>
        <taxon>Fungi</taxon>
        <taxon>Dikarya</taxon>
        <taxon>Ascomycota</taxon>
        <taxon>Pezizomycotina</taxon>
        <taxon>Dothideomycetes</taxon>
        <taxon>Pleosporomycetidae</taxon>
        <taxon>Venturiales</taxon>
        <taxon>Sympoventuriaceae</taxon>
        <taxon>Verruconis</taxon>
    </lineage>
</organism>
<keyword evidence="3 7" id="KW-0813">Transport</keyword>
<feature type="transmembrane region" description="Helical" evidence="8">
    <location>
        <begin position="95"/>
        <end position="117"/>
    </location>
</feature>
<dbReference type="PANTHER" id="PTHR48022:SF11">
    <property type="entry name" value="MONOSACCHARIDE TRANSPORTER (HXT8), PUTATIVE (AFU_ORTHOLOGUE AFUA_2G08120)-RELATED"/>
    <property type="match status" value="1"/>
</dbReference>
<dbReference type="PANTHER" id="PTHR48022">
    <property type="entry name" value="PLASTIDIC GLUCOSE TRANSPORTER 4"/>
    <property type="match status" value="1"/>
</dbReference>
<dbReference type="HOGENOM" id="CLU_001265_30_13_1"/>
<dbReference type="VEuPathDB" id="FungiDB:PV09_08568"/>
<feature type="transmembrane region" description="Helical" evidence="8">
    <location>
        <begin position="374"/>
        <end position="400"/>
    </location>
</feature>
<dbReference type="InterPro" id="IPR050360">
    <property type="entry name" value="MFS_Sugar_Transporters"/>
</dbReference>
<evidence type="ECO:0000256" key="6">
    <source>
        <dbReference type="ARBA" id="ARBA00023136"/>
    </source>
</evidence>
<reference evidence="10 11" key="1">
    <citation type="submission" date="2015-01" db="EMBL/GenBank/DDBJ databases">
        <title>The Genome Sequence of Ochroconis gallopava CBS43764.</title>
        <authorList>
            <consortium name="The Broad Institute Genomics Platform"/>
            <person name="Cuomo C."/>
            <person name="de Hoog S."/>
            <person name="Gorbushina A."/>
            <person name="Stielow B."/>
            <person name="Teixiera M."/>
            <person name="Abouelleil A."/>
            <person name="Chapman S.B."/>
            <person name="Priest M."/>
            <person name="Young S.K."/>
            <person name="Wortman J."/>
            <person name="Nusbaum C."/>
            <person name="Birren B."/>
        </authorList>
    </citation>
    <scope>NUCLEOTIDE SEQUENCE [LARGE SCALE GENOMIC DNA]</scope>
    <source>
        <strain evidence="10 11">CBS 43764</strain>
    </source>
</reference>
<dbReference type="PROSITE" id="PS50850">
    <property type="entry name" value="MFS"/>
    <property type="match status" value="1"/>
</dbReference>
<feature type="transmembrane region" description="Helical" evidence="8">
    <location>
        <begin position="342"/>
        <end position="362"/>
    </location>
</feature>
<feature type="transmembrane region" description="Helical" evidence="8">
    <location>
        <begin position="190"/>
        <end position="207"/>
    </location>
</feature>
<dbReference type="FunFam" id="1.20.1250.20:FF:001515">
    <property type="entry name" value="Uncharacterized protein"/>
    <property type="match status" value="1"/>
</dbReference>
<evidence type="ECO:0000313" key="11">
    <source>
        <dbReference type="Proteomes" id="UP000053259"/>
    </source>
</evidence>
<dbReference type="EMBL" id="KN847571">
    <property type="protein sequence ID" value="KIV99762.1"/>
    <property type="molecule type" value="Genomic_DNA"/>
</dbReference>
<feature type="transmembrane region" description="Helical" evidence="8">
    <location>
        <begin position="153"/>
        <end position="178"/>
    </location>
</feature>
<dbReference type="AlphaFoldDB" id="A0A0D1ZZ99"/>
<evidence type="ECO:0000259" key="9">
    <source>
        <dbReference type="PROSITE" id="PS50850"/>
    </source>
</evidence>
<dbReference type="RefSeq" id="XP_016209632.1">
    <property type="nucleotide sequence ID" value="XM_016362490.1"/>
</dbReference>